<dbReference type="PROSITE" id="PS51257">
    <property type="entry name" value="PROKAR_LIPOPROTEIN"/>
    <property type="match status" value="1"/>
</dbReference>
<keyword evidence="3" id="KW-1185">Reference proteome</keyword>
<evidence type="ECO:0000256" key="1">
    <source>
        <dbReference type="SAM" id="SignalP"/>
    </source>
</evidence>
<proteinExistence type="predicted"/>
<keyword evidence="1" id="KW-0732">Signal</keyword>
<gene>
    <name evidence="2" type="ORF">GXP67_14800</name>
</gene>
<sequence length="185" mass="21017">MRNSLLLCFFLVSLLIACTENPSQEGTSDTLSTVVSQKAAFEAYSPKFKKIIKTEDGILRGVNFGDNLEEVILKEDTIPLEDSTQYISFTVKLDEEEDEITDVLYFFDENKKIKGFRLDIYLNNKNAVDSLSQEFTTYFTDRYGSPVMQEQKAKAWNGLNQTKIVMKDVGIKEAPGLQIQIAKNM</sequence>
<feature type="signal peptide" evidence="1">
    <location>
        <begin position="1"/>
        <end position="19"/>
    </location>
</feature>
<name>A0A6C0GIR0_9BACT</name>
<evidence type="ECO:0000313" key="2">
    <source>
        <dbReference type="EMBL" id="QHT67815.1"/>
    </source>
</evidence>
<evidence type="ECO:0008006" key="4">
    <source>
        <dbReference type="Google" id="ProtNLM"/>
    </source>
</evidence>
<dbReference type="EMBL" id="CP048222">
    <property type="protein sequence ID" value="QHT67815.1"/>
    <property type="molecule type" value="Genomic_DNA"/>
</dbReference>
<accession>A0A6C0GIR0</accession>
<dbReference type="KEGG" id="rhoz:GXP67_14800"/>
<dbReference type="RefSeq" id="WP_162443837.1">
    <property type="nucleotide sequence ID" value="NZ_CP048222.1"/>
</dbReference>
<organism evidence="2 3">
    <name type="scientific">Rhodocytophaga rosea</name>
    <dbReference type="NCBI Taxonomy" id="2704465"/>
    <lineage>
        <taxon>Bacteria</taxon>
        <taxon>Pseudomonadati</taxon>
        <taxon>Bacteroidota</taxon>
        <taxon>Cytophagia</taxon>
        <taxon>Cytophagales</taxon>
        <taxon>Rhodocytophagaceae</taxon>
        <taxon>Rhodocytophaga</taxon>
    </lineage>
</organism>
<dbReference type="AlphaFoldDB" id="A0A6C0GIR0"/>
<reference evidence="2 3" key="1">
    <citation type="submission" date="2020-01" db="EMBL/GenBank/DDBJ databases">
        <authorList>
            <person name="Kim M.K."/>
        </authorList>
    </citation>
    <scope>NUCLEOTIDE SEQUENCE [LARGE SCALE GENOMIC DNA]</scope>
    <source>
        <strain evidence="2 3">172606-1</strain>
    </source>
</reference>
<evidence type="ECO:0000313" key="3">
    <source>
        <dbReference type="Proteomes" id="UP000480178"/>
    </source>
</evidence>
<protein>
    <recommendedName>
        <fullName evidence="4">Lipoprotein</fullName>
    </recommendedName>
</protein>
<feature type="chain" id="PRO_5025577121" description="Lipoprotein" evidence="1">
    <location>
        <begin position="20"/>
        <end position="185"/>
    </location>
</feature>
<dbReference type="Proteomes" id="UP000480178">
    <property type="component" value="Chromosome"/>
</dbReference>